<dbReference type="PROSITE" id="PS51186">
    <property type="entry name" value="GNAT"/>
    <property type="match status" value="1"/>
</dbReference>
<protein>
    <recommendedName>
        <fullName evidence="3">N-acetyltransferase domain-containing protein</fullName>
    </recommendedName>
</protein>
<dbReference type="AlphaFoldDB" id="A0A497F0V9"/>
<dbReference type="Proteomes" id="UP000278475">
    <property type="component" value="Unassembled WGS sequence"/>
</dbReference>
<evidence type="ECO:0000256" key="1">
    <source>
        <dbReference type="ARBA" id="ARBA00022679"/>
    </source>
</evidence>
<evidence type="ECO:0000313" key="5">
    <source>
        <dbReference type="EMBL" id="RLE53244.1"/>
    </source>
</evidence>
<feature type="domain" description="N-acetyltransferase" evidence="3">
    <location>
        <begin position="7"/>
        <end position="151"/>
    </location>
</feature>
<keyword evidence="2" id="KW-0012">Acyltransferase</keyword>
<reference evidence="6 7" key="1">
    <citation type="submission" date="2018-06" db="EMBL/GenBank/DDBJ databases">
        <title>Extensive metabolic versatility and redundancy in microbially diverse, dynamic hydrothermal sediments.</title>
        <authorList>
            <person name="Dombrowski N."/>
            <person name="Teske A."/>
            <person name="Baker B.J."/>
        </authorList>
    </citation>
    <scope>NUCLEOTIDE SEQUENCE [LARGE SCALE GENOMIC DNA]</scope>
    <source>
        <strain evidence="5">B34_G17</strain>
        <strain evidence="4">B66_G16</strain>
    </source>
</reference>
<evidence type="ECO:0000313" key="7">
    <source>
        <dbReference type="Proteomes" id="UP000278475"/>
    </source>
</evidence>
<sequence length="182" mass="20255">MSQEARVLVRSAGHGDLKRVLEIAVKTLGSFHRHYVERTFWQAKTLVAESSGVIAGFAQFRRLKAGKSTIVAIVYIAVDPLQQRSGIGSTLLKAVEGEAVKRGASMVVATTTEANEVSKSFFSKHGYKLMKFSEVEKQFGHKALFELINLLQAYEDNLLMYKELSEDAATSFFNELKSLESF</sequence>
<evidence type="ECO:0000313" key="6">
    <source>
        <dbReference type="Proteomes" id="UP000272051"/>
    </source>
</evidence>
<dbReference type="Proteomes" id="UP000272051">
    <property type="component" value="Unassembled WGS sequence"/>
</dbReference>
<keyword evidence="1" id="KW-0808">Transferase</keyword>
<dbReference type="GO" id="GO:0016747">
    <property type="term" value="F:acyltransferase activity, transferring groups other than amino-acyl groups"/>
    <property type="evidence" value="ECO:0007669"/>
    <property type="project" value="InterPro"/>
</dbReference>
<dbReference type="EMBL" id="QMQX01000017">
    <property type="protein sequence ID" value="RLE53244.1"/>
    <property type="molecule type" value="Genomic_DNA"/>
</dbReference>
<evidence type="ECO:0000256" key="2">
    <source>
        <dbReference type="ARBA" id="ARBA00023315"/>
    </source>
</evidence>
<organism evidence="5 6">
    <name type="scientific">Thermoproteota archaeon</name>
    <dbReference type="NCBI Taxonomy" id="2056631"/>
    <lineage>
        <taxon>Archaea</taxon>
        <taxon>Thermoproteota</taxon>
    </lineage>
</organism>
<dbReference type="PANTHER" id="PTHR43877:SF1">
    <property type="entry name" value="ACETYLTRANSFERASE"/>
    <property type="match status" value="1"/>
</dbReference>
<accession>A0A497F0V9</accession>
<dbReference type="Gene3D" id="3.40.630.30">
    <property type="match status" value="1"/>
</dbReference>
<dbReference type="Pfam" id="PF00583">
    <property type="entry name" value="Acetyltransf_1"/>
    <property type="match status" value="1"/>
</dbReference>
<dbReference type="InterPro" id="IPR016181">
    <property type="entry name" value="Acyl_CoA_acyltransferase"/>
</dbReference>
<evidence type="ECO:0000313" key="4">
    <source>
        <dbReference type="EMBL" id="RLE50216.1"/>
    </source>
</evidence>
<proteinExistence type="predicted"/>
<name>A0A497F0V9_9CREN</name>
<dbReference type="PANTHER" id="PTHR43877">
    <property type="entry name" value="AMINOALKYLPHOSPHONATE N-ACETYLTRANSFERASE-RELATED-RELATED"/>
    <property type="match status" value="1"/>
</dbReference>
<comment type="caution">
    <text evidence="5">The sequence shown here is derived from an EMBL/GenBank/DDBJ whole genome shotgun (WGS) entry which is preliminary data.</text>
</comment>
<dbReference type="EMBL" id="QMQV01000010">
    <property type="protein sequence ID" value="RLE50216.1"/>
    <property type="molecule type" value="Genomic_DNA"/>
</dbReference>
<evidence type="ECO:0000259" key="3">
    <source>
        <dbReference type="PROSITE" id="PS51186"/>
    </source>
</evidence>
<dbReference type="SUPFAM" id="SSF55729">
    <property type="entry name" value="Acyl-CoA N-acyltransferases (Nat)"/>
    <property type="match status" value="1"/>
</dbReference>
<gene>
    <name evidence="4" type="ORF">DRJ31_01995</name>
    <name evidence="5" type="ORF">DRJ33_01635</name>
</gene>
<dbReference type="InterPro" id="IPR050832">
    <property type="entry name" value="Bact_Acetyltransf"/>
</dbReference>
<dbReference type="CDD" id="cd04301">
    <property type="entry name" value="NAT_SF"/>
    <property type="match status" value="1"/>
</dbReference>
<dbReference type="InterPro" id="IPR000182">
    <property type="entry name" value="GNAT_dom"/>
</dbReference>